<protein>
    <submittedName>
        <fullName evidence="2">Uncharacterized protein</fullName>
    </submittedName>
</protein>
<dbReference type="EMBL" id="BLAD01000044">
    <property type="protein sequence ID" value="GES00316.1"/>
    <property type="molecule type" value="Genomic_DNA"/>
</dbReference>
<reference evidence="2 3" key="1">
    <citation type="submission" date="2019-10" db="EMBL/GenBank/DDBJ databases">
        <title>Whole genome shotgun sequence of Acrocarpospora corrugata NBRC 13972.</title>
        <authorList>
            <person name="Ichikawa N."/>
            <person name="Kimura A."/>
            <person name="Kitahashi Y."/>
            <person name="Komaki H."/>
            <person name="Oguchi A."/>
        </authorList>
    </citation>
    <scope>NUCLEOTIDE SEQUENCE [LARGE SCALE GENOMIC DNA]</scope>
    <source>
        <strain evidence="2 3">NBRC 13972</strain>
    </source>
</reference>
<feature type="transmembrane region" description="Helical" evidence="1">
    <location>
        <begin position="88"/>
        <end position="109"/>
    </location>
</feature>
<organism evidence="2 3">
    <name type="scientific">Acrocarpospora corrugata</name>
    <dbReference type="NCBI Taxonomy" id="35763"/>
    <lineage>
        <taxon>Bacteria</taxon>
        <taxon>Bacillati</taxon>
        <taxon>Actinomycetota</taxon>
        <taxon>Actinomycetes</taxon>
        <taxon>Streptosporangiales</taxon>
        <taxon>Streptosporangiaceae</taxon>
        <taxon>Acrocarpospora</taxon>
    </lineage>
</organism>
<feature type="transmembrane region" description="Helical" evidence="1">
    <location>
        <begin position="12"/>
        <end position="37"/>
    </location>
</feature>
<dbReference type="OrthoDB" id="3538230at2"/>
<dbReference type="AlphaFoldDB" id="A0A5M3VUR1"/>
<proteinExistence type="predicted"/>
<gene>
    <name evidence="2" type="ORF">Acor_23790</name>
</gene>
<dbReference type="Proteomes" id="UP000334990">
    <property type="component" value="Unassembled WGS sequence"/>
</dbReference>
<keyword evidence="3" id="KW-1185">Reference proteome</keyword>
<evidence type="ECO:0000313" key="2">
    <source>
        <dbReference type="EMBL" id="GES00316.1"/>
    </source>
</evidence>
<comment type="caution">
    <text evidence="2">The sequence shown here is derived from an EMBL/GenBank/DDBJ whole genome shotgun (WGS) entry which is preliminary data.</text>
</comment>
<feature type="transmembrane region" description="Helical" evidence="1">
    <location>
        <begin position="168"/>
        <end position="187"/>
    </location>
</feature>
<evidence type="ECO:0000256" key="1">
    <source>
        <dbReference type="SAM" id="Phobius"/>
    </source>
</evidence>
<keyword evidence="1" id="KW-0472">Membrane</keyword>
<feature type="transmembrane region" description="Helical" evidence="1">
    <location>
        <begin position="142"/>
        <end position="161"/>
    </location>
</feature>
<name>A0A5M3VUR1_9ACTN</name>
<feature type="transmembrane region" description="Helical" evidence="1">
    <location>
        <begin position="57"/>
        <end position="76"/>
    </location>
</feature>
<evidence type="ECO:0000313" key="3">
    <source>
        <dbReference type="Proteomes" id="UP000334990"/>
    </source>
</evidence>
<accession>A0A5M3VUR1</accession>
<dbReference type="RefSeq" id="WP_155336668.1">
    <property type="nucleotide sequence ID" value="NZ_BAAABN010000033.1"/>
</dbReference>
<keyword evidence="1" id="KW-1133">Transmembrane helix</keyword>
<feature type="transmembrane region" description="Helical" evidence="1">
    <location>
        <begin position="207"/>
        <end position="230"/>
    </location>
</feature>
<keyword evidence="1" id="KW-0812">Transmembrane</keyword>
<sequence>MSGGLRFPTRLLAANLALAALLWAGFVVAIGLVTAGIAVFGEVSGSVWEPAAQLPRLYVLFTGVSLVREYLPMYIAHGQTRRQFGGQAAITLAVFAPVLAALMTAGYLLENGFHALAGWPQGLERPHLFTSTTQVPLIFSEYLIEFLAWAVAGALISAAFYRWEGGGLLTIPVGVALVLVAAGAAGSELRIPFVSRLMGLRVDLPPGLPLTFAAGFGVFLAGLALTWPIIRDVPLRNRRR</sequence>